<sequence length="432" mass="48971">MNKQEKIYSPLFQLVTRCGCGLALSTVALMSTAVYAAETTVKAGAGINYKYDDNIRVTPRNAIELSGAVASGFITSEYSTERFSVVGDAKVGVERYGDIELDTDDPLLAEPKASDFDNESLDLTLDFAYEWERHTVSLEGRYWLDSALNTQFTDTGLGGLREIEGATEKETISIAPAWNWQINQLQQLYTQASWRQVEFESDRYVDYDYSNLSSNWSYFWNERLRLQLQPTFSRYENKAEFAVTSDTFGLEGGVIWSVTEKWQLNLLVGGTRVYTEYGGGGFFVVNPETGLIEFIEIEDQDATGFTGSAALAFDDEYQGFSFNISSRVTPSGDGVLRQTDEARAKYYWKPFERARLDFDARIGQSDTTEDRVENARDYSEAAVRFGYQFAEQWWLSARYRYRTQENERSGLGEGTGNLFNVGISYRLPEEVL</sequence>
<name>A0ABT3TF84_9GAMM</name>
<evidence type="ECO:0000256" key="1">
    <source>
        <dbReference type="SAM" id="SignalP"/>
    </source>
</evidence>
<dbReference type="EMBL" id="SHNN01000002">
    <property type="protein sequence ID" value="MCX2980980.1"/>
    <property type="molecule type" value="Genomic_DNA"/>
</dbReference>
<gene>
    <name evidence="2" type="ORF">EYC98_08900</name>
</gene>
<feature type="signal peptide" evidence="1">
    <location>
        <begin position="1"/>
        <end position="36"/>
    </location>
</feature>
<feature type="chain" id="PRO_5046194127" description="Outer membrane beta-barrel protein" evidence="1">
    <location>
        <begin position="37"/>
        <end position="432"/>
    </location>
</feature>
<accession>A0ABT3TF84</accession>
<evidence type="ECO:0008006" key="4">
    <source>
        <dbReference type="Google" id="ProtNLM"/>
    </source>
</evidence>
<dbReference type="RefSeq" id="WP_279244995.1">
    <property type="nucleotide sequence ID" value="NZ_SHNN01000002.1"/>
</dbReference>
<reference evidence="2" key="1">
    <citation type="submission" date="2019-02" db="EMBL/GenBank/DDBJ databases">
        <authorList>
            <person name="Li S.-H."/>
        </authorList>
    </citation>
    <scope>NUCLEOTIDE SEQUENCE</scope>
    <source>
        <strain evidence="2">IMCC14734</strain>
    </source>
</reference>
<evidence type="ECO:0000313" key="3">
    <source>
        <dbReference type="Proteomes" id="UP001143362"/>
    </source>
</evidence>
<evidence type="ECO:0000313" key="2">
    <source>
        <dbReference type="EMBL" id="MCX2980980.1"/>
    </source>
</evidence>
<proteinExistence type="predicted"/>
<keyword evidence="3" id="KW-1185">Reference proteome</keyword>
<protein>
    <recommendedName>
        <fullName evidence="4">Outer membrane beta-barrel protein</fullName>
    </recommendedName>
</protein>
<dbReference type="SUPFAM" id="SSF56935">
    <property type="entry name" value="Porins"/>
    <property type="match status" value="1"/>
</dbReference>
<dbReference type="Proteomes" id="UP001143362">
    <property type="component" value="Unassembled WGS sequence"/>
</dbReference>
<organism evidence="2 3">
    <name type="scientific">Candidatus Litorirhabdus singularis</name>
    <dbReference type="NCBI Taxonomy" id="2518993"/>
    <lineage>
        <taxon>Bacteria</taxon>
        <taxon>Pseudomonadati</taxon>
        <taxon>Pseudomonadota</taxon>
        <taxon>Gammaproteobacteria</taxon>
        <taxon>Cellvibrionales</taxon>
        <taxon>Halieaceae</taxon>
        <taxon>Candidatus Litorirhabdus</taxon>
    </lineage>
</organism>
<comment type="caution">
    <text evidence="2">The sequence shown here is derived from an EMBL/GenBank/DDBJ whole genome shotgun (WGS) entry which is preliminary data.</text>
</comment>
<keyword evidence="1" id="KW-0732">Signal</keyword>